<name>A0A9W6KQK7_9ACTN</name>
<sequence length="89" mass="9006">METDFAVASVGTTEAAVLEIVREVLARPGLGLDDDVFDNGATSLSFVLVLARINRDLHVTVSAAALAGVATPRNIAVCAGLAPADSKGA</sequence>
<keyword evidence="3" id="KW-1185">Reference proteome</keyword>
<protein>
    <recommendedName>
        <fullName evidence="1">Carrier domain-containing protein</fullName>
    </recommendedName>
</protein>
<evidence type="ECO:0000313" key="3">
    <source>
        <dbReference type="Proteomes" id="UP001143480"/>
    </source>
</evidence>
<reference evidence="2" key="1">
    <citation type="journal article" date="2014" name="Int. J. Syst. Evol. Microbiol.">
        <title>Complete genome sequence of Corynebacterium casei LMG S-19264T (=DSM 44701T), isolated from a smear-ripened cheese.</title>
        <authorList>
            <consortium name="US DOE Joint Genome Institute (JGI-PGF)"/>
            <person name="Walter F."/>
            <person name="Albersmeier A."/>
            <person name="Kalinowski J."/>
            <person name="Ruckert C."/>
        </authorList>
    </citation>
    <scope>NUCLEOTIDE SEQUENCE</scope>
    <source>
        <strain evidence="2">VKM Ac-1321</strain>
    </source>
</reference>
<dbReference type="InterPro" id="IPR009081">
    <property type="entry name" value="PP-bd_ACP"/>
</dbReference>
<proteinExistence type="predicted"/>
<dbReference type="EMBL" id="BSFP01000055">
    <property type="protein sequence ID" value="GLL05325.1"/>
    <property type="molecule type" value="Genomic_DNA"/>
</dbReference>
<organism evidence="2 3">
    <name type="scientific">Dactylosporangium matsuzakiense</name>
    <dbReference type="NCBI Taxonomy" id="53360"/>
    <lineage>
        <taxon>Bacteria</taxon>
        <taxon>Bacillati</taxon>
        <taxon>Actinomycetota</taxon>
        <taxon>Actinomycetes</taxon>
        <taxon>Micromonosporales</taxon>
        <taxon>Micromonosporaceae</taxon>
        <taxon>Dactylosporangium</taxon>
    </lineage>
</organism>
<dbReference type="RefSeq" id="WP_223094324.1">
    <property type="nucleotide sequence ID" value="NZ_BAAAXA010000001.1"/>
</dbReference>
<dbReference type="Gene3D" id="1.10.1200.10">
    <property type="entry name" value="ACP-like"/>
    <property type="match status" value="1"/>
</dbReference>
<gene>
    <name evidence="2" type="ORF">GCM10017581_070720</name>
</gene>
<comment type="caution">
    <text evidence="2">The sequence shown here is derived from an EMBL/GenBank/DDBJ whole genome shotgun (WGS) entry which is preliminary data.</text>
</comment>
<dbReference type="InterPro" id="IPR036736">
    <property type="entry name" value="ACP-like_sf"/>
</dbReference>
<dbReference type="SUPFAM" id="SSF47336">
    <property type="entry name" value="ACP-like"/>
    <property type="match status" value="1"/>
</dbReference>
<feature type="domain" description="Carrier" evidence="1">
    <location>
        <begin position="8"/>
        <end position="83"/>
    </location>
</feature>
<dbReference type="Pfam" id="PF00550">
    <property type="entry name" value="PP-binding"/>
    <property type="match status" value="1"/>
</dbReference>
<accession>A0A9W6KQK7</accession>
<dbReference type="PROSITE" id="PS50075">
    <property type="entry name" value="CARRIER"/>
    <property type="match status" value="1"/>
</dbReference>
<evidence type="ECO:0000259" key="1">
    <source>
        <dbReference type="PROSITE" id="PS50075"/>
    </source>
</evidence>
<reference evidence="2" key="2">
    <citation type="submission" date="2023-01" db="EMBL/GenBank/DDBJ databases">
        <authorList>
            <person name="Sun Q."/>
            <person name="Evtushenko L."/>
        </authorList>
    </citation>
    <scope>NUCLEOTIDE SEQUENCE</scope>
    <source>
        <strain evidence="2">VKM Ac-1321</strain>
    </source>
</reference>
<dbReference type="Proteomes" id="UP001143480">
    <property type="component" value="Unassembled WGS sequence"/>
</dbReference>
<dbReference type="AlphaFoldDB" id="A0A9W6KQK7"/>
<evidence type="ECO:0000313" key="2">
    <source>
        <dbReference type="EMBL" id="GLL05325.1"/>
    </source>
</evidence>